<dbReference type="NCBIfam" id="NF046112">
    <property type="entry name" value="MSMEG_6209_Nter"/>
    <property type="match status" value="1"/>
</dbReference>
<name>A0ABU3SIN8_9MICO</name>
<organism evidence="1 2">
    <name type="scientific">Microbacterium phycohabitans</name>
    <dbReference type="NCBI Taxonomy" id="3075993"/>
    <lineage>
        <taxon>Bacteria</taxon>
        <taxon>Bacillati</taxon>
        <taxon>Actinomycetota</taxon>
        <taxon>Actinomycetes</taxon>
        <taxon>Micrococcales</taxon>
        <taxon>Microbacteriaceae</taxon>
        <taxon>Microbacterium</taxon>
    </lineage>
</organism>
<protein>
    <submittedName>
        <fullName evidence="1">Uncharacterized protein</fullName>
    </submittedName>
</protein>
<accession>A0ABU3SIN8</accession>
<dbReference type="EMBL" id="JAWDIT010000001">
    <property type="protein sequence ID" value="MDU0344658.1"/>
    <property type="molecule type" value="Genomic_DNA"/>
</dbReference>
<evidence type="ECO:0000313" key="1">
    <source>
        <dbReference type="EMBL" id="MDU0344658.1"/>
    </source>
</evidence>
<proteinExistence type="predicted"/>
<sequence>MTQRSEGFDKDETIADVEERVQVRFPDAPAEVVHDEAVAAVDKYADAPVKDFVDIIAERDARAAVEDALASDDG</sequence>
<dbReference type="Proteomes" id="UP001261125">
    <property type="component" value="Unassembled WGS sequence"/>
</dbReference>
<evidence type="ECO:0000313" key="2">
    <source>
        <dbReference type="Proteomes" id="UP001261125"/>
    </source>
</evidence>
<keyword evidence="2" id="KW-1185">Reference proteome</keyword>
<gene>
    <name evidence="1" type="ORF">RWH44_02970</name>
</gene>
<reference evidence="1 2" key="1">
    <citation type="submission" date="2023-09" db="EMBL/GenBank/DDBJ databases">
        <title>Microbacterium fusihabitans sp. nov., Microbacterium phycihabitans sp. nov., and Microbacterium cervinum sp. nov., isolated from dried seaweeds of beach.</title>
        <authorList>
            <person name="Lee S.D."/>
        </authorList>
    </citation>
    <scope>NUCLEOTIDE SEQUENCE [LARGE SCALE GENOMIC DNA]</scope>
    <source>
        <strain evidence="1 2">KSW2-29</strain>
    </source>
</reference>
<dbReference type="RefSeq" id="WP_316003420.1">
    <property type="nucleotide sequence ID" value="NZ_JAWDIT010000001.1"/>
</dbReference>
<comment type="caution">
    <text evidence="1">The sequence shown here is derived from an EMBL/GenBank/DDBJ whole genome shotgun (WGS) entry which is preliminary data.</text>
</comment>